<dbReference type="Proteomes" id="UP001165498">
    <property type="component" value="Unassembled WGS sequence"/>
</dbReference>
<dbReference type="Gene3D" id="3.40.50.1820">
    <property type="entry name" value="alpha/beta hydrolase"/>
    <property type="match status" value="1"/>
</dbReference>
<evidence type="ECO:0000259" key="2">
    <source>
        <dbReference type="Pfam" id="PF00975"/>
    </source>
</evidence>
<dbReference type="PANTHER" id="PTHR11487:SF0">
    <property type="entry name" value="S-ACYL FATTY ACID SYNTHASE THIOESTERASE, MEDIUM CHAIN"/>
    <property type="match status" value="1"/>
</dbReference>
<comment type="similarity">
    <text evidence="1">Belongs to the thioesterase family.</text>
</comment>
<dbReference type="SUPFAM" id="SSF53474">
    <property type="entry name" value="alpha/beta-Hydrolases"/>
    <property type="match status" value="1"/>
</dbReference>
<sequence>MAIKSDKWTSIAAPNPGAAMRLFCFPYAGAGASAFRDWPRYLPRSIELVAIQPPGRENRFSEPRLNRIEDYVQAVRGAVLALADKPFFFFGHSLGALAAFELTRRLQAAGGAAPFHLVVSGMQAPPQPRRREPIHGLADAEFLQRIGEYNGTPRELLQDAELMQLYLPLLRDDFAICETYAWRAGAPLACPLTALGGSGDAEVTLEDLHAWAGLAGNGYDEHVFDGDHFFIQPHKLRILELLGAIGLRAPRTGLAQAEAG</sequence>
<dbReference type="GO" id="GO:0016787">
    <property type="term" value="F:hydrolase activity"/>
    <property type="evidence" value="ECO:0007669"/>
    <property type="project" value="UniProtKB-KW"/>
</dbReference>
<protein>
    <submittedName>
        <fullName evidence="3">Alpha/beta fold hydrolase</fullName>
    </submittedName>
</protein>
<comment type="caution">
    <text evidence="3">The sequence shown here is derived from an EMBL/GenBank/DDBJ whole genome shotgun (WGS) entry which is preliminary data.</text>
</comment>
<evidence type="ECO:0000313" key="4">
    <source>
        <dbReference type="Proteomes" id="UP001165498"/>
    </source>
</evidence>
<name>A0ABT1QP00_9GAMM</name>
<proteinExistence type="inferred from homology"/>
<evidence type="ECO:0000256" key="1">
    <source>
        <dbReference type="ARBA" id="ARBA00007169"/>
    </source>
</evidence>
<dbReference type="RefSeq" id="WP_255910948.1">
    <property type="nucleotide sequence ID" value="NZ_JANFQO010000002.1"/>
</dbReference>
<dbReference type="Pfam" id="PF00975">
    <property type="entry name" value="Thioesterase"/>
    <property type="match status" value="1"/>
</dbReference>
<accession>A0ABT1QP00</accession>
<dbReference type="InterPro" id="IPR001031">
    <property type="entry name" value="Thioesterase"/>
</dbReference>
<keyword evidence="4" id="KW-1185">Reference proteome</keyword>
<feature type="domain" description="Thioesterase" evidence="2">
    <location>
        <begin position="21"/>
        <end position="241"/>
    </location>
</feature>
<dbReference type="EMBL" id="JANFQO010000002">
    <property type="protein sequence ID" value="MCQ4163590.1"/>
    <property type="molecule type" value="Genomic_DNA"/>
</dbReference>
<gene>
    <name evidence="3" type="ORF">NM961_02585</name>
</gene>
<dbReference type="InterPro" id="IPR029058">
    <property type="entry name" value="AB_hydrolase_fold"/>
</dbReference>
<evidence type="ECO:0000313" key="3">
    <source>
        <dbReference type="EMBL" id="MCQ4163590.1"/>
    </source>
</evidence>
<dbReference type="InterPro" id="IPR012223">
    <property type="entry name" value="TEII"/>
</dbReference>
<organism evidence="3 4">
    <name type="scientific">Tahibacter harae</name>
    <dbReference type="NCBI Taxonomy" id="2963937"/>
    <lineage>
        <taxon>Bacteria</taxon>
        <taxon>Pseudomonadati</taxon>
        <taxon>Pseudomonadota</taxon>
        <taxon>Gammaproteobacteria</taxon>
        <taxon>Lysobacterales</taxon>
        <taxon>Rhodanobacteraceae</taxon>
        <taxon>Tahibacter</taxon>
    </lineage>
</organism>
<reference evidence="3" key="1">
    <citation type="submission" date="2022-07" db="EMBL/GenBank/DDBJ databases">
        <title>Tahibacter sp., a new gammaproteobacterium isolated from the silt sample collected at pig farm.</title>
        <authorList>
            <person name="Chen H."/>
        </authorList>
    </citation>
    <scope>NUCLEOTIDE SEQUENCE</scope>
    <source>
        <strain evidence="3">P2K</strain>
    </source>
</reference>
<dbReference type="PANTHER" id="PTHR11487">
    <property type="entry name" value="THIOESTERASE"/>
    <property type="match status" value="1"/>
</dbReference>
<keyword evidence="3" id="KW-0378">Hydrolase</keyword>